<gene>
    <name evidence="12" type="ORF">HELGO_WM13408</name>
</gene>
<dbReference type="EC" id="2.7.1.180" evidence="1 10"/>
<evidence type="ECO:0000256" key="5">
    <source>
        <dbReference type="ARBA" id="ARBA00022723"/>
    </source>
</evidence>
<dbReference type="InterPro" id="IPR003374">
    <property type="entry name" value="ApbE-like_sf"/>
</dbReference>
<comment type="catalytic activity">
    <reaction evidence="9 10">
        <text>L-threonyl-[protein] + FAD = FMN-L-threonyl-[protein] + AMP + H(+)</text>
        <dbReference type="Rhea" id="RHEA:36847"/>
        <dbReference type="Rhea" id="RHEA-COMP:11060"/>
        <dbReference type="Rhea" id="RHEA-COMP:11061"/>
        <dbReference type="ChEBI" id="CHEBI:15378"/>
        <dbReference type="ChEBI" id="CHEBI:30013"/>
        <dbReference type="ChEBI" id="CHEBI:57692"/>
        <dbReference type="ChEBI" id="CHEBI:74257"/>
        <dbReference type="ChEBI" id="CHEBI:456215"/>
        <dbReference type="EC" id="2.7.1.180"/>
    </reaction>
</comment>
<evidence type="ECO:0000256" key="9">
    <source>
        <dbReference type="ARBA" id="ARBA00048540"/>
    </source>
</evidence>
<accession>A0A6S6SE20</accession>
<dbReference type="Pfam" id="PF02424">
    <property type="entry name" value="ApbE"/>
    <property type="match status" value="1"/>
</dbReference>
<dbReference type="InterPro" id="IPR024932">
    <property type="entry name" value="ApbE"/>
</dbReference>
<evidence type="ECO:0000256" key="8">
    <source>
        <dbReference type="ARBA" id="ARBA00031306"/>
    </source>
</evidence>
<dbReference type="PIRSF" id="PIRSF006268">
    <property type="entry name" value="ApbE"/>
    <property type="match status" value="1"/>
</dbReference>
<feature type="binding site" evidence="11">
    <location>
        <position position="154"/>
    </location>
    <ligand>
        <name>Mg(2+)</name>
        <dbReference type="ChEBI" id="CHEBI:18420"/>
    </ligand>
</feature>
<dbReference type="AlphaFoldDB" id="A0A6S6SE20"/>
<keyword evidence="4 10" id="KW-0808">Transferase</keyword>
<keyword evidence="6 10" id="KW-0274">FAD</keyword>
<keyword evidence="5 10" id="KW-0479">Metal-binding</keyword>
<sequence length="311" mass="35038">MKQILLILLLINLLLEAKNTQRQQVIMGTFGTITVKNKQKHTISEGFKLLKEIEGSLSSYNHNALLYQLNKTKTIIADKYLLESIHQSQQFYKQSNGYFNIAIGSVTKKLYGFGANEKVPTSKELNEANSDINNIYIKDNHIKLSQKTTLDLGGMGKGFAVDKVANYYREQNISYAIVALSGDIQALHPTSIYLNSPFKKTSFAQLKTLHPNTSISTSGTYRRYVKSKEHHHLINPKSKRQGKSFVSITLITQQNNTLIDAMATAIGVMPEKEALKFLVNNPHIGYVLVRPNGNILYGNLEKLCNITWLFI</sequence>
<evidence type="ECO:0000256" key="4">
    <source>
        <dbReference type="ARBA" id="ARBA00022679"/>
    </source>
</evidence>
<keyword evidence="3 10" id="KW-0285">Flavoprotein</keyword>
<dbReference type="PANTHER" id="PTHR30040:SF2">
    <property type="entry name" value="FAD:PROTEIN FMN TRANSFERASE"/>
    <property type="match status" value="1"/>
</dbReference>
<evidence type="ECO:0000256" key="10">
    <source>
        <dbReference type="PIRNR" id="PIRNR006268"/>
    </source>
</evidence>
<name>A0A6S6SE20_9BACT</name>
<evidence type="ECO:0000256" key="2">
    <source>
        <dbReference type="ARBA" id="ARBA00016337"/>
    </source>
</evidence>
<keyword evidence="7 10" id="KW-0460">Magnesium</keyword>
<evidence type="ECO:0000256" key="1">
    <source>
        <dbReference type="ARBA" id="ARBA00011955"/>
    </source>
</evidence>
<comment type="cofactor">
    <cofactor evidence="11">
        <name>Mg(2+)</name>
        <dbReference type="ChEBI" id="CHEBI:18420"/>
    </cofactor>
    <cofactor evidence="11">
        <name>Mn(2+)</name>
        <dbReference type="ChEBI" id="CHEBI:29035"/>
    </cofactor>
    <text evidence="11">Magnesium. Can also use manganese.</text>
</comment>
<dbReference type="GO" id="GO:0016740">
    <property type="term" value="F:transferase activity"/>
    <property type="evidence" value="ECO:0007669"/>
    <property type="project" value="UniProtKB-UniRule"/>
</dbReference>
<proteinExistence type="inferred from homology"/>
<dbReference type="PANTHER" id="PTHR30040">
    <property type="entry name" value="THIAMINE BIOSYNTHESIS LIPOPROTEIN APBE"/>
    <property type="match status" value="1"/>
</dbReference>
<feature type="binding site" evidence="11">
    <location>
        <position position="260"/>
    </location>
    <ligand>
        <name>Mg(2+)</name>
        <dbReference type="ChEBI" id="CHEBI:18420"/>
    </ligand>
</feature>
<dbReference type="GO" id="GO:0046872">
    <property type="term" value="F:metal ion binding"/>
    <property type="evidence" value="ECO:0007669"/>
    <property type="project" value="UniProtKB-UniRule"/>
</dbReference>
<feature type="binding site" evidence="11">
    <location>
        <position position="264"/>
    </location>
    <ligand>
        <name>Mg(2+)</name>
        <dbReference type="ChEBI" id="CHEBI:18420"/>
    </ligand>
</feature>
<dbReference type="SUPFAM" id="SSF143631">
    <property type="entry name" value="ApbE-like"/>
    <property type="match status" value="1"/>
</dbReference>
<evidence type="ECO:0000313" key="12">
    <source>
        <dbReference type="EMBL" id="CAA6808236.1"/>
    </source>
</evidence>
<dbReference type="Gene3D" id="3.10.520.10">
    <property type="entry name" value="ApbE-like domains"/>
    <property type="match status" value="1"/>
</dbReference>
<dbReference type="EMBL" id="CACVAU010000028">
    <property type="protein sequence ID" value="CAA6808236.1"/>
    <property type="molecule type" value="Genomic_DNA"/>
</dbReference>
<reference evidence="12" key="1">
    <citation type="submission" date="2020-01" db="EMBL/GenBank/DDBJ databases">
        <authorList>
            <person name="Meier V. D."/>
            <person name="Meier V D."/>
        </authorList>
    </citation>
    <scope>NUCLEOTIDE SEQUENCE</scope>
    <source>
        <strain evidence="12">HLG_WM_MAG_05</strain>
    </source>
</reference>
<evidence type="ECO:0000256" key="7">
    <source>
        <dbReference type="ARBA" id="ARBA00022842"/>
    </source>
</evidence>
<organism evidence="12">
    <name type="scientific">uncultured Sulfurovum sp</name>
    <dbReference type="NCBI Taxonomy" id="269237"/>
    <lineage>
        <taxon>Bacteria</taxon>
        <taxon>Pseudomonadati</taxon>
        <taxon>Campylobacterota</taxon>
        <taxon>Epsilonproteobacteria</taxon>
        <taxon>Campylobacterales</taxon>
        <taxon>Sulfurovaceae</taxon>
        <taxon>Sulfurovum</taxon>
        <taxon>environmental samples</taxon>
    </lineage>
</organism>
<evidence type="ECO:0000256" key="3">
    <source>
        <dbReference type="ARBA" id="ARBA00022630"/>
    </source>
</evidence>
<protein>
    <recommendedName>
        <fullName evidence="2 10">FAD:protein FMN transferase</fullName>
        <ecNumber evidence="1 10">2.7.1.180</ecNumber>
    </recommendedName>
    <alternativeName>
        <fullName evidence="8 10">Flavin transferase</fullName>
    </alternativeName>
</protein>
<evidence type="ECO:0000256" key="6">
    <source>
        <dbReference type="ARBA" id="ARBA00022827"/>
    </source>
</evidence>
<keyword evidence="12" id="KW-0449">Lipoprotein</keyword>
<comment type="similarity">
    <text evidence="10">Belongs to the ApbE family.</text>
</comment>
<evidence type="ECO:0000256" key="11">
    <source>
        <dbReference type="PIRSR" id="PIRSR006268-2"/>
    </source>
</evidence>